<organism evidence="10 11">
    <name type="scientific">Microdochium trichocladiopsis</name>
    <dbReference type="NCBI Taxonomy" id="1682393"/>
    <lineage>
        <taxon>Eukaryota</taxon>
        <taxon>Fungi</taxon>
        <taxon>Dikarya</taxon>
        <taxon>Ascomycota</taxon>
        <taxon>Pezizomycotina</taxon>
        <taxon>Sordariomycetes</taxon>
        <taxon>Xylariomycetidae</taxon>
        <taxon>Xylariales</taxon>
        <taxon>Microdochiaceae</taxon>
        <taxon>Microdochium</taxon>
    </lineage>
</organism>
<keyword evidence="2 6" id="KW-0812">Transmembrane</keyword>
<dbReference type="OrthoDB" id="10036721at2759"/>
<evidence type="ECO:0000313" key="10">
    <source>
        <dbReference type="EMBL" id="KAH7029746.1"/>
    </source>
</evidence>
<dbReference type="GO" id="GO:0005975">
    <property type="term" value="P:carbohydrate metabolic process"/>
    <property type="evidence" value="ECO:0007669"/>
    <property type="project" value="InterPro"/>
</dbReference>
<dbReference type="InterPro" id="IPR012341">
    <property type="entry name" value="6hp_glycosidase-like_sf"/>
</dbReference>
<protein>
    <submittedName>
        <fullName evidence="10">Six-hairpin glycosidase-like protein</fullName>
    </submittedName>
</protein>
<evidence type="ECO:0000259" key="9">
    <source>
        <dbReference type="Pfam" id="PF17390"/>
    </source>
</evidence>
<dbReference type="Gene3D" id="2.60.420.10">
    <property type="entry name" value="Maltose phosphorylase, domain 3"/>
    <property type="match status" value="1"/>
</dbReference>
<feature type="chain" id="PRO_5040151937" evidence="7">
    <location>
        <begin position="31"/>
        <end position="1039"/>
    </location>
</feature>
<dbReference type="SUPFAM" id="SSF48208">
    <property type="entry name" value="Six-hairpin glycosidases"/>
    <property type="match status" value="1"/>
</dbReference>
<dbReference type="Gene3D" id="2.60.120.560">
    <property type="entry name" value="Exo-inulinase, domain 1"/>
    <property type="match status" value="1"/>
</dbReference>
<dbReference type="Pfam" id="PF04479">
    <property type="entry name" value="RTA1"/>
    <property type="match status" value="1"/>
</dbReference>
<proteinExistence type="predicted"/>
<evidence type="ECO:0000313" key="11">
    <source>
        <dbReference type="Proteomes" id="UP000756346"/>
    </source>
</evidence>
<dbReference type="Pfam" id="PF17390">
    <property type="entry name" value="Bac_rhamnosid_C"/>
    <property type="match status" value="1"/>
</dbReference>
<evidence type="ECO:0000256" key="2">
    <source>
        <dbReference type="ARBA" id="ARBA00022692"/>
    </source>
</evidence>
<evidence type="ECO:0000256" key="3">
    <source>
        <dbReference type="ARBA" id="ARBA00022989"/>
    </source>
</evidence>
<feature type="region of interest" description="Disordered" evidence="5">
    <location>
        <begin position="1019"/>
        <end position="1039"/>
    </location>
</feature>
<dbReference type="PANTHER" id="PTHR34987">
    <property type="entry name" value="C, PUTATIVE (AFU_ORTHOLOGUE AFUA_3G02880)-RELATED"/>
    <property type="match status" value="1"/>
</dbReference>
<feature type="transmembrane region" description="Helical" evidence="6">
    <location>
        <begin position="885"/>
        <end position="912"/>
    </location>
</feature>
<gene>
    <name evidence="10" type="ORF">B0I36DRAFT_364232</name>
</gene>
<dbReference type="InterPro" id="IPR007568">
    <property type="entry name" value="RTA1"/>
</dbReference>
<dbReference type="PANTHER" id="PTHR34987:SF4">
    <property type="entry name" value="ALPHA-L-RHAMNOSIDASE C-TERMINAL DOMAIN-CONTAINING PROTEIN"/>
    <property type="match status" value="1"/>
</dbReference>
<feature type="transmembrane region" description="Helical" evidence="6">
    <location>
        <begin position="924"/>
        <end position="946"/>
    </location>
</feature>
<evidence type="ECO:0000259" key="8">
    <source>
        <dbReference type="Pfam" id="PF17389"/>
    </source>
</evidence>
<comment type="caution">
    <text evidence="10">The sequence shown here is derived from an EMBL/GenBank/DDBJ whole genome shotgun (WGS) entry which is preliminary data.</text>
</comment>
<feature type="transmembrane region" description="Helical" evidence="6">
    <location>
        <begin position="829"/>
        <end position="847"/>
    </location>
</feature>
<dbReference type="GeneID" id="70188478"/>
<keyword evidence="11" id="KW-1185">Reference proteome</keyword>
<feature type="signal peptide" evidence="7">
    <location>
        <begin position="1"/>
        <end position="30"/>
    </location>
</feature>
<keyword evidence="7" id="KW-0732">Signal</keyword>
<evidence type="ECO:0000256" key="6">
    <source>
        <dbReference type="SAM" id="Phobius"/>
    </source>
</evidence>
<feature type="domain" description="Alpha-L-rhamnosidase six-hairpin glycosidase" evidence="8">
    <location>
        <begin position="378"/>
        <end position="608"/>
    </location>
</feature>
<accession>A0A9P8Y4W6</accession>
<keyword evidence="10" id="KW-0378">Hydrolase</keyword>
<feature type="domain" description="Alpha-L-rhamnosidase C-terminal" evidence="9">
    <location>
        <begin position="719"/>
        <end position="785"/>
    </location>
</feature>
<dbReference type="GO" id="GO:0016020">
    <property type="term" value="C:membrane"/>
    <property type="evidence" value="ECO:0007669"/>
    <property type="project" value="UniProtKB-SubCell"/>
</dbReference>
<dbReference type="InterPro" id="IPR008928">
    <property type="entry name" value="6-hairpin_glycosidase_sf"/>
</dbReference>
<keyword evidence="4 6" id="KW-0472">Membrane</keyword>
<dbReference type="EMBL" id="JAGTJQ010000006">
    <property type="protein sequence ID" value="KAH7029746.1"/>
    <property type="molecule type" value="Genomic_DNA"/>
</dbReference>
<dbReference type="GO" id="GO:0016798">
    <property type="term" value="F:hydrolase activity, acting on glycosyl bonds"/>
    <property type="evidence" value="ECO:0007669"/>
    <property type="project" value="UniProtKB-KW"/>
</dbReference>
<evidence type="ECO:0000256" key="4">
    <source>
        <dbReference type="ARBA" id="ARBA00023136"/>
    </source>
</evidence>
<dbReference type="AlphaFoldDB" id="A0A9P8Y4W6"/>
<evidence type="ECO:0000256" key="5">
    <source>
        <dbReference type="SAM" id="MobiDB-lite"/>
    </source>
</evidence>
<dbReference type="RefSeq" id="XP_046012034.1">
    <property type="nucleotide sequence ID" value="XM_046158932.1"/>
</dbReference>
<evidence type="ECO:0000256" key="7">
    <source>
        <dbReference type="SAM" id="SignalP"/>
    </source>
</evidence>
<feature type="transmembrane region" description="Helical" evidence="6">
    <location>
        <begin position="958"/>
        <end position="980"/>
    </location>
</feature>
<dbReference type="Pfam" id="PF17389">
    <property type="entry name" value="Bac_rhamnosid6H"/>
    <property type="match status" value="1"/>
</dbReference>
<dbReference type="InterPro" id="IPR035398">
    <property type="entry name" value="Bac_rhamnosid_C"/>
</dbReference>
<dbReference type="Proteomes" id="UP000756346">
    <property type="component" value="Unassembled WGS sequence"/>
</dbReference>
<evidence type="ECO:0000256" key="1">
    <source>
        <dbReference type="ARBA" id="ARBA00004141"/>
    </source>
</evidence>
<dbReference type="Gene3D" id="1.50.10.10">
    <property type="match status" value="1"/>
</dbReference>
<feature type="transmembrane region" description="Helical" evidence="6">
    <location>
        <begin position="859"/>
        <end position="879"/>
    </location>
</feature>
<reference evidence="10" key="1">
    <citation type="journal article" date="2021" name="Nat. Commun.">
        <title>Genetic determinants of endophytism in the Arabidopsis root mycobiome.</title>
        <authorList>
            <person name="Mesny F."/>
            <person name="Miyauchi S."/>
            <person name="Thiergart T."/>
            <person name="Pickel B."/>
            <person name="Atanasova L."/>
            <person name="Karlsson M."/>
            <person name="Huettel B."/>
            <person name="Barry K.W."/>
            <person name="Haridas S."/>
            <person name="Chen C."/>
            <person name="Bauer D."/>
            <person name="Andreopoulos W."/>
            <person name="Pangilinan J."/>
            <person name="LaButti K."/>
            <person name="Riley R."/>
            <person name="Lipzen A."/>
            <person name="Clum A."/>
            <person name="Drula E."/>
            <person name="Henrissat B."/>
            <person name="Kohler A."/>
            <person name="Grigoriev I.V."/>
            <person name="Martin F.M."/>
            <person name="Hacquard S."/>
        </authorList>
    </citation>
    <scope>NUCLEOTIDE SEQUENCE</scope>
    <source>
        <strain evidence="10">MPI-CAGE-CH-0230</strain>
    </source>
</reference>
<sequence>MPPAPYHGLGRLGFVVLASSATIYAPLVYATTQDTSSNNNLIKAQDGPVVLTATQDTPGILVLDYGVETEGIPSFDVVATAGDTSMLEITYSETEAALGRYMGDGPLPLAAAMDTYRINAYNISAPGQVRNRLIQGGFRYQKLNLSSVGEIILHNVGVVPTVHKTPLTELPGSFACSDSSLNEIWTAGARTLQLSEIPKNSVPEFWQVSSEGVLIDSQAPQVAVGLVAGSSTVYGLEFKVKPLVKGFGFLVLSDTLNSGIYISVDISAGTIAAYVGGTAQDTLLSKQVLSPDTIRGLDAWHQVNVEVAITEIKVVMDGVMVFELSQTSKFYGSYGLGASFGHRAVFKDLKATDAAGATTYEHSLTDKSCFDDFLVGTNPLDTSVDATRRDRIAYTGDLDIAGAAALASTHGLNFILGTLELFAPLQATPGFFVPTVKIQQGPSAPMDFNTTGLISYSWNLLTAVALTYSHTGDIAFARTWAPKVQAMLDWSHSQVLPESGLFNLSEPSFGGDWNYYDPVRSGVVTKFNVVYAYALQETTQLLADGGIDASIYQDRLAALRTAIDAQLWSDELGAYVISESNRAGFAQDANALAILAGVNQDPAHSSDVILATLSDQLSTPRGPLAFSPAVTAAGFRRYISPYASGYHLRAALAAGNVPAARELLDTLWSPMIDVKNANYTGCLWETLNDAGEPAFGHATSLAHGWAAGPTAELSRFVLGARATAPGWATWAVSPLTLGERWASGKVPTPGGGAVAVEWKFCDDGGLLSMTVQAPAGTKGVVTLPVPLLVSAEETVIRVEGVIIDEMADHSASGAADAGGFDFALYRYELSLPAAIAAVAVFLILSLLHTWRIVRHRSFYFTTFTIGGFFQVIRYCGHIWSHYDPIAIGGFVMQAILTLVAPALYAASIYMILGRLIQALGADRLFAIPLKWMTKIFVSRGGGIQAAGTLELYNLGEKVIIVGLFVQIAIIGFFLATAVTFHLRQRRCSIAYGTATTSAAAEPSRFPVGTAAGSRRTISTAGHCEHGDNTPRRRLPKVAS</sequence>
<name>A0A9P8Y4W6_9PEZI</name>
<dbReference type="InterPro" id="IPR035396">
    <property type="entry name" value="Bac_rhamnosid6H"/>
</dbReference>
<keyword evidence="10" id="KW-0326">Glycosidase</keyword>
<comment type="subcellular location">
    <subcellularLocation>
        <location evidence="1">Membrane</location>
        <topology evidence="1">Multi-pass membrane protein</topology>
    </subcellularLocation>
</comment>
<keyword evidence="3 6" id="KW-1133">Transmembrane helix</keyword>